<sequence>MQYINDPVTFRILLKVGLENVLYIHRIGSDDYSQISSASDKNSVCGVLDHKFGCPFEQSMAVFEKIRQGSNKWIGSKACGDAVV</sequence>
<protein>
    <submittedName>
        <fullName evidence="1">Uncharacterized protein</fullName>
    </submittedName>
</protein>
<dbReference type="EMBL" id="CM056809">
    <property type="protein sequence ID" value="KAJ8648709.1"/>
    <property type="molecule type" value="Genomic_DNA"/>
</dbReference>
<proteinExistence type="predicted"/>
<organism evidence="1 2">
    <name type="scientific">Persea americana</name>
    <name type="common">Avocado</name>
    <dbReference type="NCBI Taxonomy" id="3435"/>
    <lineage>
        <taxon>Eukaryota</taxon>
        <taxon>Viridiplantae</taxon>
        <taxon>Streptophyta</taxon>
        <taxon>Embryophyta</taxon>
        <taxon>Tracheophyta</taxon>
        <taxon>Spermatophyta</taxon>
        <taxon>Magnoliopsida</taxon>
        <taxon>Magnoliidae</taxon>
        <taxon>Laurales</taxon>
        <taxon>Lauraceae</taxon>
        <taxon>Persea</taxon>
    </lineage>
</organism>
<accession>A0ACC2MSP5</accession>
<comment type="caution">
    <text evidence="1">The sequence shown here is derived from an EMBL/GenBank/DDBJ whole genome shotgun (WGS) entry which is preliminary data.</text>
</comment>
<gene>
    <name evidence="1" type="ORF">MRB53_001732</name>
</gene>
<dbReference type="Proteomes" id="UP001234297">
    <property type="component" value="Chromosome 1"/>
</dbReference>
<name>A0ACC2MSP5_PERAE</name>
<evidence type="ECO:0000313" key="2">
    <source>
        <dbReference type="Proteomes" id="UP001234297"/>
    </source>
</evidence>
<keyword evidence="2" id="KW-1185">Reference proteome</keyword>
<reference evidence="1 2" key="1">
    <citation type="journal article" date="2022" name="Hortic Res">
        <title>A haplotype resolved chromosomal level avocado genome allows analysis of novel avocado genes.</title>
        <authorList>
            <person name="Nath O."/>
            <person name="Fletcher S.J."/>
            <person name="Hayward A."/>
            <person name="Shaw L.M."/>
            <person name="Masouleh A.K."/>
            <person name="Furtado A."/>
            <person name="Henry R.J."/>
            <person name="Mitter N."/>
        </authorList>
    </citation>
    <scope>NUCLEOTIDE SEQUENCE [LARGE SCALE GENOMIC DNA]</scope>
    <source>
        <strain evidence="2">cv. Hass</strain>
    </source>
</reference>
<evidence type="ECO:0000313" key="1">
    <source>
        <dbReference type="EMBL" id="KAJ8648709.1"/>
    </source>
</evidence>